<sequence>MSSVKFLYQNRIRHSVFSFGFYKSWAKRLLLLPMLIKASSFSNYLKRSGAGISGLSFVGKVNFEGDLSNFSIGDNSFIGKVYVSLHDDIVIGKNVCINDGVKLLTGSHDVNDPNWGLITKPIIIDDFVWIGMNSIILPGVHLKRGVVVGAGAVVSKSVGIGQIVAGNPAKVISTRKIVDFKYNPVRFTALNNAWLEG</sequence>
<dbReference type="InterPro" id="IPR051159">
    <property type="entry name" value="Hexapeptide_acetyltransf"/>
</dbReference>
<dbReference type="PANTHER" id="PTHR23416:SF23">
    <property type="entry name" value="ACETYLTRANSFERASE C18B11.09C-RELATED"/>
    <property type="match status" value="1"/>
</dbReference>
<dbReference type="InterPro" id="IPR011004">
    <property type="entry name" value="Trimer_LpxA-like_sf"/>
</dbReference>
<dbReference type="Gene3D" id="2.160.10.10">
    <property type="entry name" value="Hexapeptide repeat proteins"/>
    <property type="match status" value="1"/>
</dbReference>
<dbReference type="RefSeq" id="WP_111319316.1">
    <property type="nucleotide sequence ID" value="NZ_QKZT01000008.1"/>
</dbReference>
<dbReference type="AlphaFoldDB" id="A0A2W7SMX1"/>
<gene>
    <name evidence="3" type="ORF">LV85_02232</name>
</gene>
<organism evidence="3 4">
    <name type="scientific">Algoriphagus chordae</name>
    <dbReference type="NCBI Taxonomy" id="237019"/>
    <lineage>
        <taxon>Bacteria</taxon>
        <taxon>Pseudomonadati</taxon>
        <taxon>Bacteroidota</taxon>
        <taxon>Cytophagia</taxon>
        <taxon>Cytophagales</taxon>
        <taxon>Cyclobacteriaceae</taxon>
        <taxon>Algoriphagus</taxon>
    </lineage>
</organism>
<comment type="similarity">
    <text evidence="1">Belongs to the transferase hexapeptide repeat family.</text>
</comment>
<comment type="caution">
    <text evidence="3">The sequence shown here is derived from an EMBL/GenBank/DDBJ whole genome shotgun (WGS) entry which is preliminary data.</text>
</comment>
<dbReference type="OrthoDB" id="9812571at2"/>
<dbReference type="PANTHER" id="PTHR23416">
    <property type="entry name" value="SIALIC ACID SYNTHASE-RELATED"/>
    <property type="match status" value="1"/>
</dbReference>
<proteinExistence type="inferred from homology"/>
<dbReference type="GO" id="GO:0008374">
    <property type="term" value="F:O-acyltransferase activity"/>
    <property type="evidence" value="ECO:0007669"/>
    <property type="project" value="TreeGrafter"/>
</dbReference>
<evidence type="ECO:0000313" key="3">
    <source>
        <dbReference type="EMBL" id="PZX52082.1"/>
    </source>
</evidence>
<dbReference type="GO" id="GO:0005829">
    <property type="term" value="C:cytosol"/>
    <property type="evidence" value="ECO:0007669"/>
    <property type="project" value="TreeGrafter"/>
</dbReference>
<accession>A0A2W7SMX1</accession>
<name>A0A2W7SMX1_9BACT</name>
<keyword evidence="2 3" id="KW-0808">Transferase</keyword>
<dbReference type="InterPro" id="IPR001451">
    <property type="entry name" value="Hexapep"/>
</dbReference>
<dbReference type="EMBL" id="QKZT01000008">
    <property type="protein sequence ID" value="PZX52082.1"/>
    <property type="molecule type" value="Genomic_DNA"/>
</dbReference>
<reference evidence="3 4" key="1">
    <citation type="submission" date="2018-06" db="EMBL/GenBank/DDBJ databases">
        <title>Genomic Encyclopedia of Archaeal and Bacterial Type Strains, Phase II (KMG-II): from individual species to whole genera.</title>
        <authorList>
            <person name="Goeker M."/>
        </authorList>
    </citation>
    <scope>NUCLEOTIDE SEQUENCE [LARGE SCALE GENOMIC DNA]</scope>
    <source>
        <strain evidence="3 4">DSM 19830</strain>
    </source>
</reference>
<evidence type="ECO:0000256" key="2">
    <source>
        <dbReference type="ARBA" id="ARBA00022679"/>
    </source>
</evidence>
<dbReference type="SUPFAM" id="SSF51161">
    <property type="entry name" value="Trimeric LpxA-like enzymes"/>
    <property type="match status" value="1"/>
</dbReference>
<dbReference type="Proteomes" id="UP000248882">
    <property type="component" value="Unassembled WGS sequence"/>
</dbReference>
<protein>
    <submittedName>
        <fullName evidence="3">Maltose O-acetyltransferase</fullName>
    </submittedName>
</protein>
<keyword evidence="4" id="KW-1185">Reference proteome</keyword>
<evidence type="ECO:0000256" key="1">
    <source>
        <dbReference type="ARBA" id="ARBA00007274"/>
    </source>
</evidence>
<evidence type="ECO:0000313" key="4">
    <source>
        <dbReference type="Proteomes" id="UP000248882"/>
    </source>
</evidence>
<dbReference type="Pfam" id="PF00132">
    <property type="entry name" value="Hexapep"/>
    <property type="match status" value="1"/>
</dbReference>